<organism evidence="1 2">
    <name type="scientific">Pontibacter populi</name>
    <dbReference type="NCBI Taxonomy" id="890055"/>
    <lineage>
        <taxon>Bacteria</taxon>
        <taxon>Pseudomonadati</taxon>
        <taxon>Bacteroidota</taxon>
        <taxon>Cytophagia</taxon>
        <taxon>Cytophagales</taxon>
        <taxon>Hymenobacteraceae</taxon>
        <taxon>Pontibacter</taxon>
    </lineage>
</organism>
<name>A0ABS6XF28_9BACT</name>
<evidence type="ECO:0008006" key="3">
    <source>
        <dbReference type="Google" id="ProtNLM"/>
    </source>
</evidence>
<dbReference type="EMBL" id="JAHWXQ010000005">
    <property type="protein sequence ID" value="MBW3366598.1"/>
    <property type="molecule type" value="Genomic_DNA"/>
</dbReference>
<sequence>MIFQILNGDALTDRFLALGLKGEVIVMRECLIEGGLSGNSLDEFIKTRATYLSETYPSTSDTYHQKVVTEFEKLLQAPDHSEFNLWFGYDLFCMANMWFIISLLHQLSIEKKVFIVYPSYLKKTDIWQDFGSAGSEELYYSFNNRLSLTEKDLQLSQSIWNAYKEHDLIKLRKLSEQQFLSFPYLREVCQAHIARFPAPGKLGRPEKVIAELISDKNVNFTSIFEEFTKREGVYGFGDLQVKKIYDKVLQSRS</sequence>
<protein>
    <recommendedName>
        <fullName evidence="3">DUF1835 domain-containing protein</fullName>
    </recommendedName>
</protein>
<reference evidence="1 2" key="1">
    <citation type="submission" date="2021-07" db="EMBL/GenBank/DDBJ databases">
        <authorList>
            <person name="Kim M.K."/>
        </authorList>
    </citation>
    <scope>NUCLEOTIDE SEQUENCE [LARGE SCALE GENOMIC DNA]</scope>
    <source>
        <strain evidence="1 2">HLY7-15</strain>
    </source>
</reference>
<comment type="caution">
    <text evidence="1">The sequence shown here is derived from an EMBL/GenBank/DDBJ whole genome shotgun (WGS) entry which is preliminary data.</text>
</comment>
<accession>A0ABS6XF28</accession>
<gene>
    <name evidence="1" type="ORF">KYK27_16175</name>
</gene>
<evidence type="ECO:0000313" key="1">
    <source>
        <dbReference type="EMBL" id="MBW3366598.1"/>
    </source>
</evidence>
<evidence type="ECO:0000313" key="2">
    <source>
        <dbReference type="Proteomes" id="UP000774935"/>
    </source>
</evidence>
<keyword evidence="2" id="KW-1185">Reference proteome</keyword>
<proteinExistence type="predicted"/>
<dbReference type="Proteomes" id="UP000774935">
    <property type="component" value="Unassembled WGS sequence"/>
</dbReference>
<dbReference type="RefSeq" id="WP_199111347.1">
    <property type="nucleotide sequence ID" value="NZ_JAHWXQ010000005.1"/>
</dbReference>